<feature type="compositionally biased region" description="Basic and acidic residues" evidence="1">
    <location>
        <begin position="258"/>
        <end position="278"/>
    </location>
</feature>
<accession>A0A285X7V5</accession>
<dbReference type="SUPFAM" id="SSF50346">
    <property type="entry name" value="PRC-barrel domain"/>
    <property type="match status" value="1"/>
</dbReference>
<dbReference type="AlphaFoldDB" id="A0A285X7V5"/>
<dbReference type="OrthoDB" id="1422173at2"/>
<protein>
    <recommendedName>
        <fullName evidence="4">PRC-barrel domain-containing protein</fullName>
    </recommendedName>
</protein>
<name>A0A285X7V5_9FLAO</name>
<evidence type="ECO:0000313" key="2">
    <source>
        <dbReference type="EMBL" id="SOC81410.1"/>
    </source>
</evidence>
<gene>
    <name evidence="2" type="ORF">SAMN06296241_2986</name>
</gene>
<sequence length="278" mass="32923">MTDRKEHRKHLYYLNELSDFKVDSDDPDVRGWTVKDVDNRTIGKVDNLLVSKEKKRVLYLDIEVDKSIIDANHDPYGKSSSEVHEFINKDGENHLILPIGMARLNLDEKYVYSDRLNHQTFAETKRMEKGYDVDRDYEVVVLESYNRDFDRDRNDNDRDRSDFDRDRNVGTGRTDSDITGTHTGTTRRETSLDEERRRMQEADRNRDRDRDLSHDDSEHIAGRSANRDTDRDRDSLTGRESGTHSERNTGRIADNDSFYDRGEFDYERFRNRDRDRNS</sequence>
<dbReference type="Proteomes" id="UP000219193">
    <property type="component" value="Unassembled WGS sequence"/>
</dbReference>
<dbReference type="EMBL" id="OCMF01000005">
    <property type="protein sequence ID" value="SOC81410.1"/>
    <property type="molecule type" value="Genomic_DNA"/>
</dbReference>
<keyword evidence="3" id="KW-1185">Reference proteome</keyword>
<evidence type="ECO:0000256" key="1">
    <source>
        <dbReference type="SAM" id="MobiDB-lite"/>
    </source>
</evidence>
<organism evidence="2 3">
    <name type="scientific">Salinimicrobium sediminis</name>
    <dbReference type="NCBI Taxonomy" id="1343891"/>
    <lineage>
        <taxon>Bacteria</taxon>
        <taxon>Pseudomonadati</taxon>
        <taxon>Bacteroidota</taxon>
        <taxon>Flavobacteriia</taxon>
        <taxon>Flavobacteriales</taxon>
        <taxon>Flavobacteriaceae</taxon>
        <taxon>Salinimicrobium</taxon>
    </lineage>
</organism>
<reference evidence="3" key="1">
    <citation type="submission" date="2017-09" db="EMBL/GenBank/DDBJ databases">
        <authorList>
            <person name="Varghese N."/>
            <person name="Submissions S."/>
        </authorList>
    </citation>
    <scope>NUCLEOTIDE SEQUENCE [LARGE SCALE GENOMIC DNA]</scope>
    <source>
        <strain evidence="3">CGMCC 1.12641</strain>
    </source>
</reference>
<dbReference type="InterPro" id="IPR014747">
    <property type="entry name" value="Bac_photo_RC_H_C"/>
</dbReference>
<feature type="region of interest" description="Disordered" evidence="1">
    <location>
        <begin position="149"/>
        <end position="278"/>
    </location>
</feature>
<evidence type="ECO:0008006" key="4">
    <source>
        <dbReference type="Google" id="ProtNLM"/>
    </source>
</evidence>
<dbReference type="GO" id="GO:0019684">
    <property type="term" value="P:photosynthesis, light reaction"/>
    <property type="evidence" value="ECO:0007669"/>
    <property type="project" value="InterPro"/>
</dbReference>
<feature type="compositionally biased region" description="Basic and acidic residues" evidence="1">
    <location>
        <begin position="186"/>
        <end position="249"/>
    </location>
</feature>
<evidence type="ECO:0000313" key="3">
    <source>
        <dbReference type="Proteomes" id="UP000219193"/>
    </source>
</evidence>
<dbReference type="InterPro" id="IPR011033">
    <property type="entry name" value="PRC_barrel-like_sf"/>
</dbReference>
<dbReference type="Gene3D" id="3.90.50.10">
    <property type="entry name" value="Photosynthetic Reaction Center, subunit H, domain 2"/>
    <property type="match status" value="1"/>
</dbReference>
<proteinExistence type="predicted"/>
<dbReference type="RefSeq" id="WP_097057191.1">
    <property type="nucleotide sequence ID" value="NZ_OCMF01000005.1"/>
</dbReference>
<dbReference type="GO" id="GO:0030077">
    <property type="term" value="C:plasma membrane light-harvesting complex"/>
    <property type="evidence" value="ECO:0007669"/>
    <property type="project" value="InterPro"/>
</dbReference>
<feature type="compositionally biased region" description="Basic and acidic residues" evidence="1">
    <location>
        <begin position="149"/>
        <end position="168"/>
    </location>
</feature>